<comment type="caution">
    <text evidence="2">The sequence shown here is derived from an EMBL/GenBank/DDBJ whole genome shotgun (WGS) entry which is preliminary data.</text>
</comment>
<evidence type="ECO:0000313" key="3">
    <source>
        <dbReference type="Proteomes" id="UP001248709"/>
    </source>
</evidence>
<proteinExistence type="predicted"/>
<dbReference type="EMBL" id="JAUSUY010000049">
    <property type="protein sequence ID" value="MDT3429255.1"/>
    <property type="molecule type" value="Genomic_DNA"/>
</dbReference>
<dbReference type="Proteomes" id="UP001248709">
    <property type="component" value="Unassembled WGS sequence"/>
</dbReference>
<gene>
    <name evidence="2" type="ORF">J2Z22_004856</name>
</gene>
<sequence>MARQFFSENENLQPFFNEINLYVDGVHDLNQGIDFDTIESLERELKVQFPKIYKDFLHVCNGGELFVQEQFYQKYISPLPGKEKGGAHI</sequence>
<protein>
    <recommendedName>
        <fullName evidence="1">Knr4/Smi1-like domain-containing protein</fullName>
    </recommendedName>
</protein>
<dbReference type="RefSeq" id="WP_269636730.1">
    <property type="nucleotide sequence ID" value="NZ_JAUSUY010000049.1"/>
</dbReference>
<evidence type="ECO:0000259" key="1">
    <source>
        <dbReference type="Pfam" id="PF09346"/>
    </source>
</evidence>
<reference evidence="2 3" key="1">
    <citation type="submission" date="2023-07" db="EMBL/GenBank/DDBJ databases">
        <title>Genomic Encyclopedia of Type Strains, Phase IV (KMG-IV): sequencing the most valuable type-strain genomes for metagenomic binning, comparative biology and taxonomic classification.</title>
        <authorList>
            <person name="Goeker M."/>
        </authorList>
    </citation>
    <scope>NUCLEOTIDE SEQUENCE [LARGE SCALE GENOMIC DNA]</scope>
    <source>
        <strain evidence="2 3">T98</strain>
    </source>
</reference>
<accession>A0ABU3HHU1</accession>
<dbReference type="SUPFAM" id="SSF160631">
    <property type="entry name" value="SMI1/KNR4-like"/>
    <property type="match status" value="1"/>
</dbReference>
<keyword evidence="3" id="KW-1185">Reference proteome</keyword>
<dbReference type="Gene3D" id="3.40.1580.10">
    <property type="entry name" value="SMI1/KNR4-like"/>
    <property type="match status" value="1"/>
</dbReference>
<dbReference type="InterPro" id="IPR018958">
    <property type="entry name" value="Knr4/Smi1-like_dom"/>
</dbReference>
<organism evidence="2 3">
    <name type="scientific">Paenibacillus forsythiae</name>
    <dbReference type="NCBI Taxonomy" id="365616"/>
    <lineage>
        <taxon>Bacteria</taxon>
        <taxon>Bacillati</taxon>
        <taxon>Bacillota</taxon>
        <taxon>Bacilli</taxon>
        <taxon>Bacillales</taxon>
        <taxon>Paenibacillaceae</taxon>
        <taxon>Paenibacillus</taxon>
    </lineage>
</organism>
<feature type="domain" description="Knr4/Smi1-like" evidence="1">
    <location>
        <begin position="33"/>
        <end position="80"/>
    </location>
</feature>
<dbReference type="InterPro" id="IPR037883">
    <property type="entry name" value="Knr4/Smi1-like_sf"/>
</dbReference>
<dbReference type="Pfam" id="PF09346">
    <property type="entry name" value="SMI1_KNR4"/>
    <property type="match status" value="1"/>
</dbReference>
<evidence type="ECO:0000313" key="2">
    <source>
        <dbReference type="EMBL" id="MDT3429255.1"/>
    </source>
</evidence>
<name>A0ABU3HHU1_9BACL</name>